<feature type="domain" description="UDP-N-acetylglucosamine 2-epimerase" evidence="1">
    <location>
        <begin position="24"/>
        <end position="357"/>
    </location>
</feature>
<protein>
    <submittedName>
        <fullName evidence="2">UDP-N-acetylglucosamine 2-epimerase</fullName>
        <ecNumber evidence="2">3.2.1.183</ecNumber>
    </submittedName>
</protein>
<dbReference type="EMBL" id="JAPIVE010000003">
    <property type="protein sequence ID" value="MCX2524853.1"/>
    <property type="molecule type" value="Genomic_DNA"/>
</dbReference>
<dbReference type="EC" id="3.2.1.183" evidence="2"/>
<dbReference type="InterPro" id="IPR020004">
    <property type="entry name" value="UDP-GlcNAc_Epase"/>
</dbReference>
<dbReference type="SUPFAM" id="SSF53756">
    <property type="entry name" value="UDP-Glycosyltransferase/glycogen phosphorylase"/>
    <property type="match status" value="1"/>
</dbReference>
<reference evidence="2" key="1">
    <citation type="submission" date="2022-11" db="EMBL/GenBank/DDBJ databases">
        <title>Larsenimonas rhizosphaerae sp. nov., isolated from a tidal mudflat.</title>
        <authorList>
            <person name="Lee S.D."/>
            <person name="Kim I.S."/>
        </authorList>
    </citation>
    <scope>NUCLEOTIDE SEQUENCE</scope>
    <source>
        <strain evidence="2">GH2-1</strain>
    </source>
</reference>
<name>A0AA41ZJ40_9GAMM</name>
<keyword evidence="3" id="KW-1185">Reference proteome</keyword>
<dbReference type="Pfam" id="PF02350">
    <property type="entry name" value="Epimerase_2"/>
    <property type="match status" value="1"/>
</dbReference>
<dbReference type="Proteomes" id="UP001165678">
    <property type="component" value="Unassembled WGS sequence"/>
</dbReference>
<accession>A0AA41ZJ40</accession>
<evidence type="ECO:0000313" key="3">
    <source>
        <dbReference type="Proteomes" id="UP001165678"/>
    </source>
</evidence>
<sequence length="377" mass="42120">MTRRVLFLTGTRADFGKLKPLMMAVDQADDVELDIFVTGMHMHARYGHTYREIEKSGFVHYHTHINQRHGDEMDIVLAKTITGLSDYVRENRPDLLVVHGDRVETLAGAIVGSLNNILVAHIEGGEISGTIDELIRHSVSKLSHLHFVCNAEAAARLKWMGERESSIRIIGSPDLDIMHSSELPALSEVIDRYRLPFRTFSLFMYHPVTTEVDQLPQHIKAVMDGLMASEENLVMIYPNNDSGSDIILEAIEQYRDHPRVAIYPSLRFECFLTLLQQARCIIGNSSAGVREAPVYGTPAINIGSRQQGRIPACDSIMNVNNDQGAIASAIRLMAGKQFSPQATFGDGNSVSHFMAALNESRLWQTSHQKQFRDVEAP</sequence>
<dbReference type="PANTHER" id="PTHR43174">
    <property type="entry name" value="UDP-N-ACETYLGLUCOSAMINE 2-EPIMERASE"/>
    <property type="match status" value="1"/>
</dbReference>
<dbReference type="GO" id="GO:0006047">
    <property type="term" value="P:UDP-N-acetylglucosamine metabolic process"/>
    <property type="evidence" value="ECO:0007669"/>
    <property type="project" value="InterPro"/>
</dbReference>
<dbReference type="PANTHER" id="PTHR43174:SF3">
    <property type="entry name" value="UDP-N-ACETYLGLUCOSAMINE 2-EPIMERASE"/>
    <property type="match status" value="1"/>
</dbReference>
<dbReference type="RefSeq" id="WP_250939145.1">
    <property type="nucleotide sequence ID" value="NZ_JAMLJK010000003.1"/>
</dbReference>
<evidence type="ECO:0000259" key="1">
    <source>
        <dbReference type="Pfam" id="PF02350"/>
    </source>
</evidence>
<keyword evidence="2" id="KW-0326">Glycosidase</keyword>
<dbReference type="NCBIfam" id="TIGR03568">
    <property type="entry name" value="NeuC_NnaA"/>
    <property type="match status" value="1"/>
</dbReference>
<dbReference type="InterPro" id="IPR003331">
    <property type="entry name" value="UDP_GlcNAc_Epimerase_2_dom"/>
</dbReference>
<dbReference type="Gene3D" id="3.40.50.2000">
    <property type="entry name" value="Glycogen Phosphorylase B"/>
    <property type="match status" value="2"/>
</dbReference>
<dbReference type="AlphaFoldDB" id="A0AA41ZJ40"/>
<dbReference type="InterPro" id="IPR029767">
    <property type="entry name" value="WecB-like"/>
</dbReference>
<evidence type="ECO:0000313" key="2">
    <source>
        <dbReference type="EMBL" id="MCX2524853.1"/>
    </source>
</evidence>
<organism evidence="2 3">
    <name type="scientific">Larsenimonas rhizosphaerae</name>
    <dbReference type="NCBI Taxonomy" id="2944682"/>
    <lineage>
        <taxon>Bacteria</taxon>
        <taxon>Pseudomonadati</taxon>
        <taxon>Pseudomonadota</taxon>
        <taxon>Gammaproteobacteria</taxon>
        <taxon>Oceanospirillales</taxon>
        <taxon>Halomonadaceae</taxon>
        <taxon>Larsenimonas</taxon>
    </lineage>
</organism>
<keyword evidence="2" id="KW-0378">Hydrolase</keyword>
<proteinExistence type="predicted"/>
<dbReference type="GO" id="GO:0004553">
    <property type="term" value="F:hydrolase activity, hydrolyzing O-glycosyl compounds"/>
    <property type="evidence" value="ECO:0007669"/>
    <property type="project" value="InterPro"/>
</dbReference>
<comment type="caution">
    <text evidence="2">The sequence shown here is derived from an EMBL/GenBank/DDBJ whole genome shotgun (WGS) entry which is preliminary data.</text>
</comment>
<gene>
    <name evidence="2" type="primary">neuC</name>
    <name evidence="2" type="ORF">OQ287_11435</name>
</gene>